<dbReference type="CDD" id="cd02755">
    <property type="entry name" value="MopB_Thiosulfate-R-like"/>
    <property type="match status" value="1"/>
</dbReference>
<comment type="cofactor">
    <cofactor evidence="1">
        <name>Mo-bis(molybdopterin guanine dinucleotide)</name>
        <dbReference type="ChEBI" id="CHEBI:60539"/>
    </cofactor>
</comment>
<keyword evidence="4" id="KW-0500">Molybdenum</keyword>
<evidence type="ECO:0000256" key="3">
    <source>
        <dbReference type="ARBA" id="ARBA00022485"/>
    </source>
</evidence>
<evidence type="ECO:0000256" key="5">
    <source>
        <dbReference type="ARBA" id="ARBA00022723"/>
    </source>
</evidence>
<dbReference type="OrthoDB" id="9803192at2"/>
<keyword evidence="7" id="KW-0560">Oxidoreductase</keyword>
<dbReference type="RefSeq" id="WP_078684425.1">
    <property type="nucleotide sequence ID" value="NZ_FUYA01000003.1"/>
</dbReference>
<comment type="similarity">
    <text evidence="2">Belongs to the prokaryotic molybdopterin-containing oxidoreductase family.</text>
</comment>
<sequence>MAPKKVYSICGMCSVRCPIQVEVENDDVVFIQGNPHDSGMAGGLCPRGAAGVALLRDPERPQYPLIRVGKRGEGKWRRATYDEALDYVAEKLSAIKKQHGAKSILWSDRGGPFADLHKAFMRGIGSPNYCNHDASCARNVMHAAKSVMGYGRKGVAYDLRNSKHIVLQTRNIFEAINVKEVNGALDSLKNGGKLTVIDIRANVSSTKANNFFMIRPGTDYAFNLAVINCLLSNNWYNKKFASEYIHDLDVLADFVAPYTPEWAEGETGIPAAKLVAFAKELKAAAPAVLWHPGWMVSRYTNSFYVCRSIYIINALLGSIGAKGGLPLINKPKDFGRKGLKAFSDLFPKPEDKRVDGAGWKLKHIDGGPGLINKSIEAIETGDPYPIKAYIAHRHDPLHALPDPERQREILDKLDLLVSTTFSWSDTAWFADVVLPLSTYLERESPLATKNGLKPYFFRRARAVTPRYETRSEWEILGGIAKRMGFPELSFETAEDMWNYQLTDTGMSIEDFDATGEVPVTDTAKYRSFEKLSFPTPSGKIEMHCQKLEDMGFESLPAYTPPSEVPEGAFRLTFGRCALHTQGHTLNNPMLNEQMPINPVWINSSKAREMGIADGDEVYLVNGEYRSKTIAYVTEFIHPEAVFVVHGFGHRLPPESRSSQGIADQELMIGGLDKIDHAGGGVALQEHFIRIEKSSAS</sequence>
<dbReference type="SMART" id="SM00926">
    <property type="entry name" value="Molybdop_Fe4S4"/>
    <property type="match status" value="1"/>
</dbReference>
<evidence type="ECO:0000313" key="12">
    <source>
        <dbReference type="Proteomes" id="UP000189733"/>
    </source>
</evidence>
<dbReference type="InterPro" id="IPR006657">
    <property type="entry name" value="MoPterin_dinucl-bd_dom"/>
</dbReference>
<evidence type="ECO:0000256" key="8">
    <source>
        <dbReference type="ARBA" id="ARBA00023004"/>
    </source>
</evidence>
<dbReference type="EMBL" id="FUYA01000003">
    <property type="protein sequence ID" value="SKA69414.1"/>
    <property type="molecule type" value="Genomic_DNA"/>
</dbReference>
<dbReference type="Gene3D" id="3.40.50.740">
    <property type="match status" value="1"/>
</dbReference>
<dbReference type="PROSITE" id="PS00551">
    <property type="entry name" value="MOLYBDOPTERIN_PROK_1"/>
    <property type="match status" value="1"/>
</dbReference>
<dbReference type="PROSITE" id="PS51669">
    <property type="entry name" value="4FE4S_MOW_BIS_MGD"/>
    <property type="match status" value="1"/>
</dbReference>
<dbReference type="InterPro" id="IPR050612">
    <property type="entry name" value="Prok_Mopterin_Oxidored"/>
</dbReference>
<dbReference type="Gene3D" id="2.40.40.20">
    <property type="match status" value="1"/>
</dbReference>
<dbReference type="InterPro" id="IPR006655">
    <property type="entry name" value="Mopterin_OxRdtase_prok_CS"/>
</dbReference>
<dbReference type="InterPro" id="IPR006656">
    <property type="entry name" value="Mopterin_OxRdtase"/>
</dbReference>
<evidence type="ECO:0000256" key="4">
    <source>
        <dbReference type="ARBA" id="ARBA00022505"/>
    </source>
</evidence>
<keyword evidence="8" id="KW-0408">Iron</keyword>
<dbReference type="Pfam" id="PF04879">
    <property type="entry name" value="Molybdop_Fe4S4"/>
    <property type="match status" value="1"/>
</dbReference>
<dbReference type="SUPFAM" id="SSF53706">
    <property type="entry name" value="Formate dehydrogenase/DMSO reductase, domains 1-3"/>
    <property type="match status" value="1"/>
</dbReference>
<dbReference type="Pfam" id="PF00384">
    <property type="entry name" value="Molybdopterin"/>
    <property type="match status" value="1"/>
</dbReference>
<evidence type="ECO:0000256" key="7">
    <source>
        <dbReference type="ARBA" id="ARBA00023002"/>
    </source>
</evidence>
<evidence type="ECO:0000256" key="1">
    <source>
        <dbReference type="ARBA" id="ARBA00001942"/>
    </source>
</evidence>
<protein>
    <submittedName>
        <fullName evidence="11">Monomeric thiosulfate reductase apoprotein</fullName>
    </submittedName>
</protein>
<dbReference type="InterPro" id="IPR009010">
    <property type="entry name" value="Asp_de-COase-like_dom_sf"/>
</dbReference>
<feature type="domain" description="4Fe-4S Mo/W bis-MGD-type" evidence="10">
    <location>
        <begin position="3"/>
        <end position="59"/>
    </location>
</feature>
<evidence type="ECO:0000256" key="6">
    <source>
        <dbReference type="ARBA" id="ARBA00022729"/>
    </source>
</evidence>
<dbReference type="GO" id="GO:0016491">
    <property type="term" value="F:oxidoreductase activity"/>
    <property type="evidence" value="ECO:0007669"/>
    <property type="project" value="UniProtKB-KW"/>
</dbReference>
<organism evidence="11 12">
    <name type="scientific">Desulfobaculum bizertense DSM 18034</name>
    <dbReference type="NCBI Taxonomy" id="1121442"/>
    <lineage>
        <taxon>Bacteria</taxon>
        <taxon>Pseudomonadati</taxon>
        <taxon>Thermodesulfobacteriota</taxon>
        <taxon>Desulfovibrionia</taxon>
        <taxon>Desulfovibrionales</taxon>
        <taxon>Desulfovibrionaceae</taxon>
        <taxon>Desulfobaculum</taxon>
    </lineage>
</organism>
<reference evidence="11 12" key="1">
    <citation type="submission" date="2017-02" db="EMBL/GenBank/DDBJ databases">
        <authorList>
            <person name="Peterson S.W."/>
        </authorList>
    </citation>
    <scope>NUCLEOTIDE SEQUENCE [LARGE SCALE GENOMIC DNA]</scope>
    <source>
        <strain evidence="11 12">DSM 18034</strain>
    </source>
</reference>
<dbReference type="PANTHER" id="PTHR43742:SF9">
    <property type="entry name" value="TETRATHIONATE REDUCTASE SUBUNIT A"/>
    <property type="match status" value="1"/>
</dbReference>
<dbReference type="Gene3D" id="3.40.228.10">
    <property type="entry name" value="Dimethylsulfoxide Reductase, domain 2"/>
    <property type="match status" value="1"/>
</dbReference>
<evidence type="ECO:0000256" key="9">
    <source>
        <dbReference type="ARBA" id="ARBA00023014"/>
    </source>
</evidence>
<dbReference type="AlphaFoldDB" id="A0A1T4VWQ5"/>
<keyword evidence="6" id="KW-0732">Signal</keyword>
<dbReference type="GO" id="GO:0051539">
    <property type="term" value="F:4 iron, 4 sulfur cluster binding"/>
    <property type="evidence" value="ECO:0007669"/>
    <property type="project" value="UniProtKB-KW"/>
</dbReference>
<dbReference type="PROSITE" id="PS00490">
    <property type="entry name" value="MOLYBDOPTERIN_PROK_2"/>
    <property type="match status" value="1"/>
</dbReference>
<dbReference type="CDD" id="cd02778">
    <property type="entry name" value="MopB_CT_Thiosulfate-R-like"/>
    <property type="match status" value="1"/>
</dbReference>
<name>A0A1T4VWQ5_9BACT</name>
<dbReference type="InterPro" id="IPR006963">
    <property type="entry name" value="Mopterin_OxRdtase_4Fe-4S_dom"/>
</dbReference>
<dbReference type="STRING" id="1121442.SAMN02745702_01124"/>
<accession>A0A1T4VWQ5</accession>
<keyword evidence="9" id="KW-0411">Iron-sulfur</keyword>
<dbReference type="InterPro" id="IPR027467">
    <property type="entry name" value="MopterinOxRdtase_cofactor_BS"/>
</dbReference>
<gene>
    <name evidence="11" type="ORF">SAMN02745702_01124</name>
</gene>
<evidence type="ECO:0000259" key="10">
    <source>
        <dbReference type="PROSITE" id="PS51669"/>
    </source>
</evidence>
<dbReference type="Pfam" id="PF01568">
    <property type="entry name" value="Molydop_binding"/>
    <property type="match status" value="1"/>
</dbReference>
<evidence type="ECO:0000256" key="2">
    <source>
        <dbReference type="ARBA" id="ARBA00010312"/>
    </source>
</evidence>
<dbReference type="GO" id="GO:0043546">
    <property type="term" value="F:molybdopterin cofactor binding"/>
    <property type="evidence" value="ECO:0007669"/>
    <property type="project" value="InterPro"/>
</dbReference>
<dbReference type="Gene3D" id="3.30.2070.10">
    <property type="entry name" value="Formate dehydrogenase/DMSO reductase"/>
    <property type="match status" value="1"/>
</dbReference>
<dbReference type="Gene3D" id="2.20.25.90">
    <property type="entry name" value="ADC-like domains"/>
    <property type="match status" value="1"/>
</dbReference>
<evidence type="ECO:0000313" key="11">
    <source>
        <dbReference type="EMBL" id="SKA69414.1"/>
    </source>
</evidence>
<dbReference type="SUPFAM" id="SSF50692">
    <property type="entry name" value="ADC-like"/>
    <property type="match status" value="1"/>
</dbReference>
<keyword evidence="12" id="KW-1185">Reference proteome</keyword>
<proteinExistence type="inferred from homology"/>
<keyword evidence="5" id="KW-0479">Metal-binding</keyword>
<dbReference type="PANTHER" id="PTHR43742">
    <property type="entry name" value="TRIMETHYLAMINE-N-OXIDE REDUCTASE"/>
    <property type="match status" value="1"/>
</dbReference>
<keyword evidence="3" id="KW-0004">4Fe-4S</keyword>
<dbReference type="Proteomes" id="UP000189733">
    <property type="component" value="Unassembled WGS sequence"/>
</dbReference>
<dbReference type="GO" id="GO:0046872">
    <property type="term" value="F:metal ion binding"/>
    <property type="evidence" value="ECO:0007669"/>
    <property type="project" value="UniProtKB-KW"/>
</dbReference>